<evidence type="ECO:0000313" key="1">
    <source>
        <dbReference type="EMBL" id="KAK9906151.1"/>
    </source>
</evidence>
<keyword evidence="2" id="KW-1185">Reference proteome</keyword>
<dbReference type="EMBL" id="JBEDUW010000087">
    <property type="protein sequence ID" value="KAK9906151.1"/>
    <property type="molecule type" value="Genomic_DNA"/>
</dbReference>
<reference evidence="1 2" key="1">
    <citation type="journal article" date="2023" name="G3 (Bethesda)">
        <title>A chromosome-length genome assembly and annotation of blackberry (Rubus argutus, cv. 'Hillquist').</title>
        <authorList>
            <person name="Bruna T."/>
            <person name="Aryal R."/>
            <person name="Dudchenko O."/>
            <person name="Sargent D.J."/>
            <person name="Mead D."/>
            <person name="Buti M."/>
            <person name="Cavallini A."/>
            <person name="Hytonen T."/>
            <person name="Andres J."/>
            <person name="Pham M."/>
            <person name="Weisz D."/>
            <person name="Mascagni F."/>
            <person name="Usai G."/>
            <person name="Natali L."/>
            <person name="Bassil N."/>
            <person name="Fernandez G.E."/>
            <person name="Lomsadze A."/>
            <person name="Armour M."/>
            <person name="Olukolu B."/>
            <person name="Poorten T."/>
            <person name="Britton C."/>
            <person name="Davik J."/>
            <person name="Ashrafi H."/>
            <person name="Aiden E.L."/>
            <person name="Borodovsky M."/>
            <person name="Worthington M."/>
        </authorList>
    </citation>
    <scope>NUCLEOTIDE SEQUENCE [LARGE SCALE GENOMIC DNA]</scope>
    <source>
        <strain evidence="1">PI 553951</strain>
    </source>
</reference>
<comment type="caution">
    <text evidence="1">The sequence shown here is derived from an EMBL/GenBank/DDBJ whole genome shotgun (WGS) entry which is preliminary data.</text>
</comment>
<dbReference type="Proteomes" id="UP001457282">
    <property type="component" value="Unassembled WGS sequence"/>
</dbReference>
<protein>
    <submittedName>
        <fullName evidence="1">Uncharacterized protein</fullName>
    </submittedName>
</protein>
<proteinExistence type="predicted"/>
<sequence length="129" mass="15584">MVSTANNWSSASLCNALLNERPKRKDRFSLKEKCDSLTEYIKRLKPVIRWFQELEGSYLLEHEKLQNSLQVSELQRSEMDLLLKNKEEELNSIIAELRKNYALYKRNLQKKNWIRWLQWILSPEREMLN</sequence>
<gene>
    <name evidence="1" type="ORF">M0R45_002811</name>
</gene>
<name>A0AAW1VN30_RUBAR</name>
<dbReference type="AlphaFoldDB" id="A0AAW1VN30"/>
<evidence type="ECO:0000313" key="2">
    <source>
        <dbReference type="Proteomes" id="UP001457282"/>
    </source>
</evidence>
<organism evidence="1 2">
    <name type="scientific">Rubus argutus</name>
    <name type="common">Southern blackberry</name>
    <dbReference type="NCBI Taxonomy" id="59490"/>
    <lineage>
        <taxon>Eukaryota</taxon>
        <taxon>Viridiplantae</taxon>
        <taxon>Streptophyta</taxon>
        <taxon>Embryophyta</taxon>
        <taxon>Tracheophyta</taxon>
        <taxon>Spermatophyta</taxon>
        <taxon>Magnoliopsida</taxon>
        <taxon>eudicotyledons</taxon>
        <taxon>Gunneridae</taxon>
        <taxon>Pentapetalae</taxon>
        <taxon>rosids</taxon>
        <taxon>fabids</taxon>
        <taxon>Rosales</taxon>
        <taxon>Rosaceae</taxon>
        <taxon>Rosoideae</taxon>
        <taxon>Rosoideae incertae sedis</taxon>
        <taxon>Rubus</taxon>
    </lineage>
</organism>
<accession>A0AAW1VN30</accession>